<evidence type="ECO:0000259" key="3">
    <source>
        <dbReference type="PROSITE" id="PS51278"/>
    </source>
</evidence>
<dbReference type="PROSITE" id="PS51278">
    <property type="entry name" value="GATASE_TYPE_2"/>
    <property type="match status" value="1"/>
</dbReference>
<evidence type="ECO:0000313" key="4">
    <source>
        <dbReference type="EMBL" id="GAI58177.1"/>
    </source>
</evidence>
<proteinExistence type="predicted"/>
<protein>
    <recommendedName>
        <fullName evidence="3">Glutamine amidotransferase type-2 domain-containing protein</fullName>
    </recommendedName>
</protein>
<keyword evidence="1" id="KW-0808">Transferase</keyword>
<feature type="non-terminal residue" evidence="4">
    <location>
        <position position="1"/>
    </location>
</feature>
<dbReference type="GO" id="GO:0016740">
    <property type="term" value="F:transferase activity"/>
    <property type="evidence" value="ECO:0007669"/>
    <property type="project" value="UniProtKB-KW"/>
</dbReference>
<evidence type="ECO:0000256" key="2">
    <source>
        <dbReference type="ARBA" id="ARBA00022962"/>
    </source>
</evidence>
<evidence type="ECO:0000256" key="1">
    <source>
        <dbReference type="ARBA" id="ARBA00022679"/>
    </source>
</evidence>
<feature type="non-terminal residue" evidence="4">
    <location>
        <position position="242"/>
    </location>
</feature>
<sequence length="242" mass="27133">IYLCFSGNIKNYLKLKKDLKEKGVSFSNRAGDDLEIEVIANLISQGKDVVDGIKKMTKKIEGTYILLVLTEEEIFAARSPDGHWPLILGKKEGEITIATSSAGFSNLGFKIERTLQPGEIISIKDGQLSRKEIIPTKRIQLCSFLSVYTDYPSGTFQGTPISLIRKRLGASLARRDIKKGFIPDIVIPVPDSGRFHTIGYFNWFCSQINKGIINKIPLYDEILIKWAYAGRSFTPTDGKKRQ</sequence>
<dbReference type="SUPFAM" id="SSF56235">
    <property type="entry name" value="N-terminal nucleophile aminohydrolases (Ntn hydrolases)"/>
    <property type="match status" value="1"/>
</dbReference>
<name>X1PPH6_9ZZZZ</name>
<organism evidence="4">
    <name type="scientific">marine sediment metagenome</name>
    <dbReference type="NCBI Taxonomy" id="412755"/>
    <lineage>
        <taxon>unclassified sequences</taxon>
        <taxon>metagenomes</taxon>
        <taxon>ecological metagenomes</taxon>
    </lineage>
</organism>
<dbReference type="Pfam" id="PF13537">
    <property type="entry name" value="GATase_7"/>
    <property type="match status" value="1"/>
</dbReference>
<reference evidence="4" key="1">
    <citation type="journal article" date="2014" name="Front. Microbiol.">
        <title>High frequency of phylogenetically diverse reductive dehalogenase-homologous genes in deep subseafloor sedimentary metagenomes.</title>
        <authorList>
            <person name="Kawai M."/>
            <person name="Futagami T."/>
            <person name="Toyoda A."/>
            <person name="Takaki Y."/>
            <person name="Nishi S."/>
            <person name="Hori S."/>
            <person name="Arai W."/>
            <person name="Tsubouchi T."/>
            <person name="Morono Y."/>
            <person name="Uchiyama I."/>
            <person name="Ito T."/>
            <person name="Fujiyama A."/>
            <person name="Inagaki F."/>
            <person name="Takami H."/>
        </authorList>
    </citation>
    <scope>NUCLEOTIDE SEQUENCE</scope>
    <source>
        <strain evidence="4">Expedition CK06-06</strain>
    </source>
</reference>
<accession>X1PPH6</accession>
<dbReference type="InterPro" id="IPR017932">
    <property type="entry name" value="GATase_2_dom"/>
</dbReference>
<keyword evidence="2" id="KW-0315">Glutamine amidotransferase</keyword>
<comment type="caution">
    <text evidence="4">The sequence shown here is derived from an EMBL/GenBank/DDBJ whole genome shotgun (WGS) entry which is preliminary data.</text>
</comment>
<dbReference type="EMBL" id="BARV01034295">
    <property type="protein sequence ID" value="GAI58177.1"/>
    <property type="molecule type" value="Genomic_DNA"/>
</dbReference>
<feature type="domain" description="Glutamine amidotransferase type-2" evidence="3">
    <location>
        <begin position="1"/>
        <end position="126"/>
    </location>
</feature>
<gene>
    <name evidence="4" type="ORF">S06H3_53740</name>
</gene>
<dbReference type="AlphaFoldDB" id="X1PPH6"/>
<dbReference type="InterPro" id="IPR029055">
    <property type="entry name" value="Ntn_hydrolases_N"/>
</dbReference>
<dbReference type="PANTHER" id="PTHR11907">
    <property type="entry name" value="AMIDOPHOSPHORIBOSYLTRANSFERASE"/>
    <property type="match status" value="1"/>
</dbReference>
<dbReference type="Gene3D" id="3.60.20.10">
    <property type="entry name" value="Glutamine Phosphoribosylpyrophosphate, subunit 1, domain 1"/>
    <property type="match status" value="1"/>
</dbReference>